<proteinExistence type="predicted"/>
<dbReference type="STRING" id="364200.SAMN04488515_0280"/>
<sequence length="259" mass="26933">MLQTVAGHDVWVVSHEQGPAPDLLIHCSLADHRSLLPLVNARAQPACLFDMPGHGKSADWSGSGDFQTVCAEIGGALCTDGPAHIIGHSFGATVALRMAVMWPARVKALSLIEPVFFAAAAGTPAYAAHEADFAPFTAAMDRGDVMTAAAIFHGLWGQGAWSDLPAPVKSHLAARIHLIPAGAGAIQDDNAKLLSPGVLEGIKVPATLIRGDKSPSVIAAIHAELVARLPHASDRVVKGAGHMLPLTHVPEVARIMAKA</sequence>
<organism evidence="2 3">
    <name type="scientific">Cognatiyoonia koreensis</name>
    <dbReference type="NCBI Taxonomy" id="364200"/>
    <lineage>
        <taxon>Bacteria</taxon>
        <taxon>Pseudomonadati</taxon>
        <taxon>Pseudomonadota</taxon>
        <taxon>Alphaproteobacteria</taxon>
        <taxon>Rhodobacterales</taxon>
        <taxon>Paracoccaceae</taxon>
        <taxon>Cognatiyoonia</taxon>
    </lineage>
</organism>
<protein>
    <submittedName>
        <fullName evidence="2">Pimeloyl-ACP methyl ester carboxylesterase</fullName>
    </submittedName>
</protein>
<dbReference type="PANTHER" id="PTHR43689">
    <property type="entry name" value="HYDROLASE"/>
    <property type="match status" value="1"/>
</dbReference>
<dbReference type="InterPro" id="IPR000073">
    <property type="entry name" value="AB_hydrolase_1"/>
</dbReference>
<gene>
    <name evidence="2" type="ORF">SAMN04488515_0280</name>
</gene>
<dbReference type="Pfam" id="PF12697">
    <property type="entry name" value="Abhydrolase_6"/>
    <property type="match status" value="1"/>
</dbReference>
<feature type="domain" description="AB hydrolase-1" evidence="1">
    <location>
        <begin position="23"/>
        <end position="254"/>
    </location>
</feature>
<evidence type="ECO:0000313" key="2">
    <source>
        <dbReference type="EMBL" id="SEV93042.1"/>
    </source>
</evidence>
<dbReference type="PANTHER" id="PTHR43689:SF8">
    <property type="entry name" value="ALPHA_BETA-HYDROLASES SUPERFAMILY PROTEIN"/>
    <property type="match status" value="1"/>
</dbReference>
<dbReference type="AlphaFoldDB" id="A0A1I0MXB1"/>
<dbReference type="RefSeq" id="WP_242650456.1">
    <property type="nucleotide sequence ID" value="NZ_FOIZ01000001.1"/>
</dbReference>
<accession>A0A1I0MXB1</accession>
<dbReference type="Gene3D" id="3.40.50.1820">
    <property type="entry name" value="alpha/beta hydrolase"/>
    <property type="match status" value="1"/>
</dbReference>
<evidence type="ECO:0000313" key="3">
    <source>
        <dbReference type="Proteomes" id="UP000199167"/>
    </source>
</evidence>
<name>A0A1I0MXB1_9RHOB</name>
<keyword evidence="3" id="KW-1185">Reference proteome</keyword>
<reference evidence="2 3" key="1">
    <citation type="submission" date="2016-10" db="EMBL/GenBank/DDBJ databases">
        <authorList>
            <person name="de Groot N.N."/>
        </authorList>
    </citation>
    <scope>NUCLEOTIDE SEQUENCE [LARGE SCALE GENOMIC DNA]</scope>
    <source>
        <strain evidence="2 3">DSM 17925</strain>
    </source>
</reference>
<dbReference type="PRINTS" id="PR00111">
    <property type="entry name" value="ABHYDROLASE"/>
</dbReference>
<dbReference type="Proteomes" id="UP000199167">
    <property type="component" value="Unassembled WGS sequence"/>
</dbReference>
<dbReference type="EMBL" id="FOIZ01000001">
    <property type="protein sequence ID" value="SEV93042.1"/>
    <property type="molecule type" value="Genomic_DNA"/>
</dbReference>
<evidence type="ECO:0000259" key="1">
    <source>
        <dbReference type="Pfam" id="PF12697"/>
    </source>
</evidence>
<dbReference type="SUPFAM" id="SSF53474">
    <property type="entry name" value="alpha/beta-Hydrolases"/>
    <property type="match status" value="1"/>
</dbReference>
<dbReference type="InterPro" id="IPR029058">
    <property type="entry name" value="AB_hydrolase_fold"/>
</dbReference>